<dbReference type="GO" id="GO:0005829">
    <property type="term" value="C:cytosol"/>
    <property type="evidence" value="ECO:0007669"/>
    <property type="project" value="TreeGrafter"/>
</dbReference>
<dbReference type="Proteomes" id="UP001139333">
    <property type="component" value="Unassembled WGS sequence"/>
</dbReference>
<keyword evidence="2 4" id="KW-0479">Metal-binding</keyword>
<proteinExistence type="inferred from homology"/>
<feature type="binding site" evidence="4">
    <location>
        <position position="208"/>
    </location>
    <ligand>
        <name>a divalent metal cation</name>
        <dbReference type="ChEBI" id="CHEBI:60240"/>
        <label>1</label>
    </ligand>
</feature>
<feature type="binding site" evidence="4">
    <location>
        <position position="134"/>
    </location>
    <ligand>
        <name>a divalent metal cation</name>
        <dbReference type="ChEBI" id="CHEBI:60240"/>
        <label>2</label>
    </ligand>
</feature>
<evidence type="ECO:0000256" key="2">
    <source>
        <dbReference type="ARBA" id="ARBA00022723"/>
    </source>
</evidence>
<feature type="binding site" evidence="4">
    <location>
        <position position="11"/>
    </location>
    <ligand>
        <name>a divalent metal cation</name>
        <dbReference type="ChEBI" id="CHEBI:60240"/>
        <label>1</label>
    </ligand>
</feature>
<dbReference type="CDD" id="cd01310">
    <property type="entry name" value="TatD_DNAse"/>
    <property type="match status" value="1"/>
</dbReference>
<evidence type="ECO:0000256" key="4">
    <source>
        <dbReference type="PIRSR" id="PIRSR005902-1"/>
    </source>
</evidence>
<comment type="similarity">
    <text evidence="1">Belongs to the metallo-dependent hydrolases superfamily. TatD-type hydrolase family.</text>
</comment>
<protein>
    <submittedName>
        <fullName evidence="5">TatD family hydrolase</fullName>
    </submittedName>
</protein>
<evidence type="ECO:0000256" key="1">
    <source>
        <dbReference type="ARBA" id="ARBA00009275"/>
    </source>
</evidence>
<dbReference type="FunFam" id="3.20.20.140:FF:000005">
    <property type="entry name" value="TatD family hydrolase"/>
    <property type="match status" value="1"/>
</dbReference>
<comment type="caution">
    <text evidence="5">The sequence shown here is derived from an EMBL/GenBank/DDBJ whole genome shotgun (WGS) entry which is preliminary data.</text>
</comment>
<sequence>MNLTNSFFDSHSHFDDCAFDEDRDAVFEQMKAANIKHMLIPGICQQRWQKQINIAHQYQCFYALGIHPWFIPDNIDAAITELAKLIELHQHQRLFVALGECGLDKLKPNFEQQRVLFERQLQLAQTFQLPVIIHCVKCHSEVINLLKHYSLSAGGVIHGFYGSVETAKQYQTLGFKLGIGGLLLNKNAKKLQKAVAELPLDLFLLETDSPSMTPQKYQPNRNSSLILPEIAAEIANLHKKTTVFIMKQLSGNAMQLFDP</sequence>
<gene>
    <name evidence="5" type="ORF">L2672_02155</name>
</gene>
<dbReference type="RefSeq" id="WP_248994179.1">
    <property type="nucleotide sequence ID" value="NZ_JAKIKP010000001.1"/>
</dbReference>
<feature type="binding site" evidence="4">
    <location>
        <position position="100"/>
    </location>
    <ligand>
        <name>a divalent metal cation</name>
        <dbReference type="ChEBI" id="CHEBI:60240"/>
        <label>1</label>
    </ligand>
</feature>
<dbReference type="AlphaFoldDB" id="A0A9X1ZL62"/>
<dbReference type="PANTHER" id="PTHR46124:SF3">
    <property type="entry name" value="HYDROLASE"/>
    <property type="match status" value="1"/>
</dbReference>
<dbReference type="PIRSF" id="PIRSF005902">
    <property type="entry name" value="DNase_TatD"/>
    <property type="match status" value="1"/>
</dbReference>
<evidence type="ECO:0000313" key="5">
    <source>
        <dbReference type="EMBL" id="MCL1141505.1"/>
    </source>
</evidence>
<keyword evidence="6" id="KW-1185">Reference proteome</keyword>
<dbReference type="Pfam" id="PF01026">
    <property type="entry name" value="TatD_DNase"/>
    <property type="match status" value="1"/>
</dbReference>
<dbReference type="PANTHER" id="PTHR46124">
    <property type="entry name" value="D-AMINOACYL-TRNA DEACYLASE"/>
    <property type="match status" value="1"/>
</dbReference>
<dbReference type="EMBL" id="JAKIKP010000001">
    <property type="protein sequence ID" value="MCL1141505.1"/>
    <property type="molecule type" value="Genomic_DNA"/>
</dbReference>
<keyword evidence="3 5" id="KW-0378">Hydrolase</keyword>
<dbReference type="InterPro" id="IPR001130">
    <property type="entry name" value="TatD-like"/>
</dbReference>
<reference evidence="5" key="1">
    <citation type="submission" date="2022-01" db="EMBL/GenBank/DDBJ databases">
        <title>Whole genome-based taxonomy of the Shewanellaceae.</title>
        <authorList>
            <person name="Martin-Rodriguez A.J."/>
        </authorList>
    </citation>
    <scope>NUCLEOTIDE SEQUENCE</scope>
    <source>
        <strain evidence="5">DSM 16422</strain>
    </source>
</reference>
<name>A0A9X1ZL62_9GAMM</name>
<evidence type="ECO:0000256" key="3">
    <source>
        <dbReference type="ARBA" id="ARBA00022801"/>
    </source>
</evidence>
<organism evidence="5 6">
    <name type="scientific">Shewanella gaetbuli</name>
    <dbReference type="NCBI Taxonomy" id="220752"/>
    <lineage>
        <taxon>Bacteria</taxon>
        <taxon>Pseudomonadati</taxon>
        <taxon>Pseudomonadota</taxon>
        <taxon>Gammaproteobacteria</taxon>
        <taxon>Alteromonadales</taxon>
        <taxon>Shewanellaceae</taxon>
        <taxon>Shewanella</taxon>
    </lineage>
</organism>
<dbReference type="SUPFAM" id="SSF51556">
    <property type="entry name" value="Metallo-dependent hydrolases"/>
    <property type="match status" value="1"/>
</dbReference>
<dbReference type="InterPro" id="IPR032466">
    <property type="entry name" value="Metal_Hydrolase"/>
</dbReference>
<feature type="binding site" evidence="4">
    <location>
        <position position="13"/>
    </location>
    <ligand>
        <name>a divalent metal cation</name>
        <dbReference type="ChEBI" id="CHEBI:60240"/>
        <label>1</label>
    </ligand>
</feature>
<evidence type="ECO:0000313" key="6">
    <source>
        <dbReference type="Proteomes" id="UP001139333"/>
    </source>
</evidence>
<feature type="binding site" evidence="4">
    <location>
        <position position="158"/>
    </location>
    <ligand>
        <name>a divalent metal cation</name>
        <dbReference type="ChEBI" id="CHEBI:60240"/>
        <label>2</label>
    </ligand>
</feature>
<dbReference type="GO" id="GO:0046872">
    <property type="term" value="F:metal ion binding"/>
    <property type="evidence" value="ECO:0007669"/>
    <property type="project" value="UniProtKB-KW"/>
</dbReference>
<dbReference type="GO" id="GO:0016788">
    <property type="term" value="F:hydrolase activity, acting on ester bonds"/>
    <property type="evidence" value="ECO:0007669"/>
    <property type="project" value="InterPro"/>
</dbReference>
<dbReference type="Gene3D" id="3.20.20.140">
    <property type="entry name" value="Metal-dependent hydrolases"/>
    <property type="match status" value="1"/>
</dbReference>
<accession>A0A9X1ZL62</accession>